<dbReference type="STRING" id="1123282.SAMN02745823_02082"/>
<dbReference type="RefSeq" id="WP_073078536.1">
    <property type="nucleotide sequence ID" value="NZ_FQXV01000006.1"/>
</dbReference>
<evidence type="ECO:0000313" key="6">
    <source>
        <dbReference type="EMBL" id="SHI03897.1"/>
    </source>
</evidence>
<evidence type="ECO:0000256" key="3">
    <source>
        <dbReference type="ARBA" id="ARBA00023125"/>
    </source>
</evidence>
<dbReference type="Gene3D" id="3.40.190.10">
    <property type="entry name" value="Periplasmic binding protein-like II"/>
    <property type="match status" value="2"/>
</dbReference>
<evidence type="ECO:0000256" key="4">
    <source>
        <dbReference type="ARBA" id="ARBA00023163"/>
    </source>
</evidence>
<gene>
    <name evidence="6" type="ORF">SAMN02745823_02082</name>
</gene>
<dbReference type="Gene3D" id="1.10.10.10">
    <property type="entry name" value="Winged helix-like DNA-binding domain superfamily/Winged helix DNA-binding domain"/>
    <property type="match status" value="1"/>
</dbReference>
<feature type="domain" description="HTH lysR-type" evidence="5">
    <location>
        <begin position="1"/>
        <end position="58"/>
    </location>
</feature>
<comment type="similarity">
    <text evidence="1">Belongs to the LysR transcriptional regulatory family.</text>
</comment>
<proteinExistence type="inferred from homology"/>
<sequence length="301" mass="33764">MDTIQLEIFSSIARTMNFSRSAEQFYITQPAVSHHIKMLENSLGVKLISRSSHGVTLTAEGREFLPYVKQILEISAVAENRIQNMAQGRWGHIRIAALSSTTNQLSDCLVQLYKQYPSIQVDVDLLEGSEMIGALQKGDYDFYLSVEHMVTDTKDLDYTVIYRDHLKLFVNKDVADTIDLEDWSTVERQPFVSVPQSDARLSNQVRLICKNRGIKPHIINYYNRAESVVLSVNVGIGIAILPGELGRLYQRQNVVTLPIEGNDADLVSVFAWKTGETTTACSIFKEIVLSIFSADADNKGD</sequence>
<accession>A0A1M5XVN9</accession>
<dbReference type="OrthoDB" id="9803714at2"/>
<dbReference type="PROSITE" id="PS50931">
    <property type="entry name" value="HTH_LYSR"/>
    <property type="match status" value="1"/>
</dbReference>
<dbReference type="InterPro" id="IPR000847">
    <property type="entry name" value="LysR_HTH_N"/>
</dbReference>
<dbReference type="GO" id="GO:0003700">
    <property type="term" value="F:DNA-binding transcription factor activity"/>
    <property type="evidence" value="ECO:0007669"/>
    <property type="project" value="InterPro"/>
</dbReference>
<dbReference type="FunFam" id="1.10.10.10:FF:000001">
    <property type="entry name" value="LysR family transcriptional regulator"/>
    <property type="match status" value="1"/>
</dbReference>
<dbReference type="PRINTS" id="PR00039">
    <property type="entry name" value="HTHLYSR"/>
</dbReference>
<dbReference type="PANTHER" id="PTHR30346:SF28">
    <property type="entry name" value="HTH-TYPE TRANSCRIPTIONAL REGULATOR CYNR"/>
    <property type="match status" value="1"/>
</dbReference>
<evidence type="ECO:0000259" key="5">
    <source>
        <dbReference type="PROSITE" id="PS50931"/>
    </source>
</evidence>
<dbReference type="InterPro" id="IPR036388">
    <property type="entry name" value="WH-like_DNA-bd_sf"/>
</dbReference>
<keyword evidence="3 6" id="KW-0238">DNA-binding</keyword>
<dbReference type="Proteomes" id="UP000183995">
    <property type="component" value="Unassembled WGS sequence"/>
</dbReference>
<evidence type="ECO:0000313" key="7">
    <source>
        <dbReference type="Proteomes" id="UP000183995"/>
    </source>
</evidence>
<dbReference type="PANTHER" id="PTHR30346">
    <property type="entry name" value="TRANSCRIPTIONAL DUAL REGULATOR HCAR-RELATED"/>
    <property type="match status" value="1"/>
</dbReference>
<dbReference type="EMBL" id="FQXV01000006">
    <property type="protein sequence ID" value="SHI03897.1"/>
    <property type="molecule type" value="Genomic_DNA"/>
</dbReference>
<dbReference type="InterPro" id="IPR005119">
    <property type="entry name" value="LysR_subst-bd"/>
</dbReference>
<protein>
    <submittedName>
        <fullName evidence="6">DNA-binding transcriptional regulator, LysR family</fullName>
    </submittedName>
</protein>
<evidence type="ECO:0000256" key="1">
    <source>
        <dbReference type="ARBA" id="ARBA00009437"/>
    </source>
</evidence>
<dbReference type="SUPFAM" id="SSF53850">
    <property type="entry name" value="Periplasmic binding protein-like II"/>
    <property type="match status" value="1"/>
</dbReference>
<dbReference type="SUPFAM" id="SSF46785">
    <property type="entry name" value="Winged helix' DNA-binding domain"/>
    <property type="match status" value="1"/>
</dbReference>
<dbReference type="GO" id="GO:0003677">
    <property type="term" value="F:DNA binding"/>
    <property type="evidence" value="ECO:0007669"/>
    <property type="project" value="UniProtKB-KW"/>
</dbReference>
<reference evidence="6 7" key="1">
    <citation type="submission" date="2016-11" db="EMBL/GenBank/DDBJ databases">
        <authorList>
            <person name="Jaros S."/>
            <person name="Januszkiewicz K."/>
            <person name="Wedrychowicz H."/>
        </authorList>
    </citation>
    <scope>NUCLEOTIDE SEQUENCE [LARGE SCALE GENOMIC DNA]</scope>
    <source>
        <strain evidence="6 7">DSM 10068</strain>
    </source>
</reference>
<evidence type="ECO:0000256" key="2">
    <source>
        <dbReference type="ARBA" id="ARBA00023015"/>
    </source>
</evidence>
<dbReference type="Pfam" id="PF00126">
    <property type="entry name" value="HTH_1"/>
    <property type="match status" value="1"/>
</dbReference>
<dbReference type="CDD" id="cd05466">
    <property type="entry name" value="PBP2_LTTR_substrate"/>
    <property type="match status" value="1"/>
</dbReference>
<organism evidence="6 7">
    <name type="scientific">Sporobacter termitidis DSM 10068</name>
    <dbReference type="NCBI Taxonomy" id="1123282"/>
    <lineage>
        <taxon>Bacteria</taxon>
        <taxon>Bacillati</taxon>
        <taxon>Bacillota</taxon>
        <taxon>Clostridia</taxon>
        <taxon>Eubacteriales</taxon>
        <taxon>Oscillospiraceae</taxon>
        <taxon>Sporobacter</taxon>
    </lineage>
</organism>
<name>A0A1M5XVN9_9FIRM</name>
<keyword evidence="4" id="KW-0804">Transcription</keyword>
<dbReference type="Pfam" id="PF03466">
    <property type="entry name" value="LysR_substrate"/>
    <property type="match status" value="1"/>
</dbReference>
<keyword evidence="2" id="KW-0805">Transcription regulation</keyword>
<dbReference type="AlphaFoldDB" id="A0A1M5XVN9"/>
<dbReference type="InterPro" id="IPR036390">
    <property type="entry name" value="WH_DNA-bd_sf"/>
</dbReference>
<keyword evidence="7" id="KW-1185">Reference proteome</keyword>
<dbReference type="GO" id="GO:0032993">
    <property type="term" value="C:protein-DNA complex"/>
    <property type="evidence" value="ECO:0007669"/>
    <property type="project" value="TreeGrafter"/>
</dbReference>